<dbReference type="CDD" id="cd00041">
    <property type="entry name" value="CUB"/>
    <property type="match status" value="1"/>
</dbReference>
<dbReference type="Gene3D" id="2.60.120.290">
    <property type="entry name" value="Spermadhesin, CUB domain"/>
    <property type="match status" value="1"/>
</dbReference>
<name>A0AAV5SDY3_9BILA</name>
<dbReference type="EMBL" id="BTSX01000001">
    <property type="protein sequence ID" value="GMS81556.1"/>
    <property type="molecule type" value="Genomic_DNA"/>
</dbReference>
<evidence type="ECO:0000259" key="4">
    <source>
        <dbReference type="PROSITE" id="PS50041"/>
    </source>
</evidence>
<dbReference type="InterPro" id="IPR016187">
    <property type="entry name" value="CTDL_fold"/>
</dbReference>
<dbReference type="PROSITE" id="PS50041">
    <property type="entry name" value="C_TYPE_LECTIN_2"/>
    <property type="match status" value="1"/>
</dbReference>
<organism evidence="5 6">
    <name type="scientific">Pristionchus entomophagus</name>
    <dbReference type="NCBI Taxonomy" id="358040"/>
    <lineage>
        <taxon>Eukaryota</taxon>
        <taxon>Metazoa</taxon>
        <taxon>Ecdysozoa</taxon>
        <taxon>Nematoda</taxon>
        <taxon>Chromadorea</taxon>
        <taxon>Rhabditida</taxon>
        <taxon>Rhabditina</taxon>
        <taxon>Diplogasteromorpha</taxon>
        <taxon>Diplogasteroidea</taxon>
        <taxon>Neodiplogasteridae</taxon>
        <taxon>Pristionchus</taxon>
    </lineage>
</organism>
<dbReference type="Pfam" id="PF00431">
    <property type="entry name" value="CUB"/>
    <property type="match status" value="1"/>
</dbReference>
<dbReference type="InterPro" id="IPR000859">
    <property type="entry name" value="CUB_dom"/>
</dbReference>
<dbReference type="InterPro" id="IPR016186">
    <property type="entry name" value="C-type_lectin-like/link_sf"/>
</dbReference>
<feature type="non-terminal residue" evidence="5">
    <location>
        <position position="407"/>
    </location>
</feature>
<evidence type="ECO:0000256" key="1">
    <source>
        <dbReference type="ARBA" id="ARBA00023157"/>
    </source>
</evidence>
<dbReference type="CDD" id="cd00037">
    <property type="entry name" value="CLECT"/>
    <property type="match status" value="2"/>
</dbReference>
<dbReference type="Proteomes" id="UP001432027">
    <property type="component" value="Unassembled WGS sequence"/>
</dbReference>
<gene>
    <name evidence="5" type="ORF">PENTCL1PPCAC_3731</name>
</gene>
<reference evidence="5" key="1">
    <citation type="submission" date="2023-10" db="EMBL/GenBank/DDBJ databases">
        <title>Genome assembly of Pristionchus species.</title>
        <authorList>
            <person name="Yoshida K."/>
            <person name="Sommer R.J."/>
        </authorList>
    </citation>
    <scope>NUCLEOTIDE SEQUENCE</scope>
    <source>
        <strain evidence="5">RS0144</strain>
    </source>
</reference>
<dbReference type="SUPFAM" id="SSF49854">
    <property type="entry name" value="Spermadhesin, CUB domain"/>
    <property type="match status" value="1"/>
</dbReference>
<dbReference type="InterPro" id="IPR018378">
    <property type="entry name" value="C-type_lectin_CS"/>
</dbReference>
<evidence type="ECO:0000259" key="3">
    <source>
        <dbReference type="PROSITE" id="PS01180"/>
    </source>
</evidence>
<dbReference type="SMART" id="SM00034">
    <property type="entry name" value="CLECT"/>
    <property type="match status" value="1"/>
</dbReference>
<dbReference type="PANTHER" id="PTHR22991">
    <property type="entry name" value="PROTEIN CBG13490"/>
    <property type="match status" value="1"/>
</dbReference>
<comment type="caution">
    <text evidence="5">The sequence shown here is derived from an EMBL/GenBank/DDBJ whole genome shotgun (WGS) entry which is preliminary data.</text>
</comment>
<dbReference type="PROSITE" id="PS00615">
    <property type="entry name" value="C_TYPE_LECTIN_1"/>
    <property type="match status" value="1"/>
</dbReference>
<dbReference type="PROSITE" id="PS01180">
    <property type="entry name" value="CUB"/>
    <property type="match status" value="1"/>
</dbReference>
<protein>
    <recommendedName>
        <fullName evidence="7">CUB domain-containing protein</fullName>
    </recommendedName>
</protein>
<sequence>LLKQEIRCPCSITHSLSTEMRSLLVYFFIIQFVHSSCPWGFALVRDGECRGNYTRINTFQDEALVAIIAKCEEIQGQPIIIHDEDDQSFWRNHMSTMWVSMGLTCNIHSQLWEWSDGSALDFKPAVGYDTKLDEPCVPAYTWAMNSDGGWYPWIFGDKAIVTDVYCTVQLQQPVPADDGCDGFADDSEDGVCYQVGETAENWQEAQMNCKTIGANLASVHNQQENAFIRRLAVSNGAVNGLFLGASLSGKGKDFGWVDGSDWDYENFHQGFPRTGFGDCLAMDTSISTGQWMNMDCAAKLPVACIRDQKAVVQPSCGPGPWDEGTIITSPGFPYSASTFCDYFLSVEEGKKVEVEIVFLEANACCDSLVLYDGYLGASVLANLTGELTNATFTTTSSNIMRVNWQPN</sequence>
<feature type="domain" description="CUB" evidence="3">
    <location>
        <begin position="316"/>
        <end position="407"/>
    </location>
</feature>
<dbReference type="AlphaFoldDB" id="A0AAV5SDY3"/>
<evidence type="ECO:0000313" key="6">
    <source>
        <dbReference type="Proteomes" id="UP001432027"/>
    </source>
</evidence>
<evidence type="ECO:0000313" key="5">
    <source>
        <dbReference type="EMBL" id="GMS81556.1"/>
    </source>
</evidence>
<dbReference type="InterPro" id="IPR035914">
    <property type="entry name" value="Sperma_CUB_dom_sf"/>
</dbReference>
<dbReference type="InterPro" id="IPR050976">
    <property type="entry name" value="Snaclec"/>
</dbReference>
<proteinExistence type="predicted"/>
<keyword evidence="1" id="KW-1015">Disulfide bond</keyword>
<feature type="domain" description="C-type lectin" evidence="4">
    <location>
        <begin position="188"/>
        <end position="305"/>
    </location>
</feature>
<dbReference type="Gene3D" id="3.10.100.10">
    <property type="entry name" value="Mannose-Binding Protein A, subunit A"/>
    <property type="match status" value="2"/>
</dbReference>
<accession>A0AAV5SDY3</accession>
<dbReference type="Pfam" id="PF00059">
    <property type="entry name" value="Lectin_C"/>
    <property type="match status" value="1"/>
</dbReference>
<feature type="non-terminal residue" evidence="5">
    <location>
        <position position="1"/>
    </location>
</feature>
<evidence type="ECO:0000256" key="2">
    <source>
        <dbReference type="PROSITE-ProRule" id="PRU00059"/>
    </source>
</evidence>
<dbReference type="PANTHER" id="PTHR22991:SF40">
    <property type="entry name" value="PROTEIN CBG13490"/>
    <property type="match status" value="1"/>
</dbReference>
<keyword evidence="6" id="KW-1185">Reference proteome</keyword>
<evidence type="ECO:0008006" key="7">
    <source>
        <dbReference type="Google" id="ProtNLM"/>
    </source>
</evidence>
<dbReference type="InterPro" id="IPR001304">
    <property type="entry name" value="C-type_lectin-like"/>
</dbReference>
<dbReference type="SUPFAM" id="SSF56436">
    <property type="entry name" value="C-type lectin-like"/>
    <property type="match status" value="2"/>
</dbReference>
<comment type="caution">
    <text evidence="2">Lacks conserved residue(s) required for the propagation of feature annotation.</text>
</comment>